<evidence type="ECO:0000256" key="1">
    <source>
        <dbReference type="SAM" id="SignalP"/>
    </source>
</evidence>
<feature type="chain" id="PRO_5045975887" evidence="1">
    <location>
        <begin position="29"/>
        <end position="144"/>
    </location>
</feature>
<dbReference type="Proteomes" id="UP001164506">
    <property type="component" value="Chromosome"/>
</dbReference>
<proteinExistence type="predicted"/>
<keyword evidence="1" id="KW-0732">Signal</keyword>
<accession>A0ABY6QV20</accession>
<gene>
    <name evidence="2" type="ORF">LDH80_10105</name>
</gene>
<protein>
    <submittedName>
        <fullName evidence="2">Uncharacterized protein</fullName>
    </submittedName>
</protein>
<organism evidence="2 3">
    <name type="scientific">Streptomyces tanashiensis</name>
    <dbReference type="NCBI Taxonomy" id="67367"/>
    <lineage>
        <taxon>Bacteria</taxon>
        <taxon>Bacillati</taxon>
        <taxon>Actinomycetota</taxon>
        <taxon>Actinomycetes</taxon>
        <taxon>Kitasatosporales</taxon>
        <taxon>Streptomycetaceae</taxon>
        <taxon>Streptomyces</taxon>
    </lineage>
</organism>
<dbReference type="PROSITE" id="PS51257">
    <property type="entry name" value="PROKAR_LIPOPROTEIN"/>
    <property type="match status" value="1"/>
</dbReference>
<evidence type="ECO:0000313" key="3">
    <source>
        <dbReference type="Proteomes" id="UP001164506"/>
    </source>
</evidence>
<name>A0ABY6QV20_9ACTN</name>
<dbReference type="EMBL" id="CP084204">
    <property type="protein sequence ID" value="UZX21046.1"/>
    <property type="molecule type" value="Genomic_DNA"/>
</dbReference>
<sequence length="144" mass="14092">MIRHTMRALCAATLVIAPVALTATPAHAVTSCRVNGVPVTGTSVIGTPNADYITCGSVGSGDLIRGEGGADYIVVTGTVAGAVRGNTGGDFIRVDGTVAPGGAVDGGDGNDFLRVATNGGTVDGGTGIDYCRVVSGAPPVNCES</sequence>
<dbReference type="RefSeq" id="WP_229843839.1">
    <property type="nucleotide sequence ID" value="NZ_BMRZ01000018.1"/>
</dbReference>
<keyword evidence="3" id="KW-1185">Reference proteome</keyword>
<dbReference type="Gene3D" id="2.160.20.160">
    <property type="match status" value="1"/>
</dbReference>
<dbReference type="GeneID" id="95599794"/>
<reference evidence="2" key="1">
    <citation type="submission" date="2021-09" db="EMBL/GenBank/DDBJ databases">
        <title>Complete genome sequence and metabolic characterization of Streptomyces tanashiensis DSM 731 the producer of antibacterial Kalafungin and diverse secondary metabolites.</title>
        <authorList>
            <person name="Abbasi M.N."/>
            <person name="Anwar M.N."/>
            <person name="Alam K."/>
            <person name="Shoaib M."/>
            <person name="Lin Z."/>
            <person name="Hayat M."/>
            <person name="Ali M.I."/>
            <person name="Malik H.M.T."/>
            <person name="Ahmed I."/>
            <person name="Li A."/>
            <person name="Hailong Wang H."/>
            <person name="Zhang Y."/>
        </authorList>
    </citation>
    <scope>NUCLEOTIDE SEQUENCE</scope>
    <source>
        <strain evidence="2">Kala</strain>
    </source>
</reference>
<evidence type="ECO:0000313" key="2">
    <source>
        <dbReference type="EMBL" id="UZX21046.1"/>
    </source>
</evidence>
<feature type="signal peptide" evidence="1">
    <location>
        <begin position="1"/>
        <end position="28"/>
    </location>
</feature>